<evidence type="ECO:0000313" key="1">
    <source>
        <dbReference type="EMBL" id="PXY42884.1"/>
    </source>
</evidence>
<comment type="caution">
    <text evidence="1">The sequence shown here is derived from an EMBL/GenBank/DDBJ whole genome shotgun (WGS) entry which is preliminary data.</text>
</comment>
<feature type="non-terminal residue" evidence="1">
    <location>
        <position position="78"/>
    </location>
</feature>
<organism evidence="1 2">
    <name type="scientific">Flavobacterium hydrophilum</name>
    <dbReference type="NCBI Taxonomy" id="2211445"/>
    <lineage>
        <taxon>Bacteria</taxon>
        <taxon>Pseudomonadati</taxon>
        <taxon>Bacteroidota</taxon>
        <taxon>Flavobacteriia</taxon>
        <taxon>Flavobacteriales</taxon>
        <taxon>Flavobacteriaceae</taxon>
        <taxon>Flavobacterium</taxon>
    </lineage>
</organism>
<protein>
    <submittedName>
        <fullName evidence="1">Cadherin repeat domain-containing protein</fullName>
    </submittedName>
</protein>
<keyword evidence="2" id="KW-1185">Reference proteome</keyword>
<dbReference type="AlphaFoldDB" id="A0A2V4C9M8"/>
<name>A0A2V4C9M8_9FLAO</name>
<gene>
    <name evidence="1" type="ORF">DMB68_23220</name>
</gene>
<dbReference type="RefSeq" id="WP_196783724.1">
    <property type="nucleotide sequence ID" value="NZ_QJHL01000034.1"/>
</dbReference>
<evidence type="ECO:0000313" key="2">
    <source>
        <dbReference type="Proteomes" id="UP000247681"/>
    </source>
</evidence>
<dbReference type="EMBL" id="QJHL01000034">
    <property type="protein sequence ID" value="PXY42884.1"/>
    <property type="molecule type" value="Genomic_DNA"/>
</dbReference>
<sequence>EKTFTINVNNLNEVPTDLALSATAINENVAGGTTVGVLSSVDVDAANTFTYTLVAGAGSTDNSAFIISGANLQIVASP</sequence>
<reference evidence="1 2" key="1">
    <citation type="submission" date="2018-05" db="EMBL/GenBank/DDBJ databases">
        <title>Flavobacterium sp. strain IMCC34758, incomplete genome.</title>
        <authorList>
            <person name="Joung Y."/>
        </authorList>
    </citation>
    <scope>NUCLEOTIDE SEQUENCE [LARGE SCALE GENOMIC DNA]</scope>
    <source>
        <strain evidence="1 2">IMCC34758</strain>
    </source>
</reference>
<feature type="non-terminal residue" evidence="1">
    <location>
        <position position="1"/>
    </location>
</feature>
<dbReference type="Proteomes" id="UP000247681">
    <property type="component" value="Unassembled WGS sequence"/>
</dbReference>
<accession>A0A2V4C9M8</accession>
<proteinExistence type="predicted"/>